<dbReference type="Pfam" id="PF00145">
    <property type="entry name" value="DNA_methylase"/>
    <property type="match status" value="1"/>
</dbReference>
<evidence type="ECO:0000256" key="1">
    <source>
        <dbReference type="ARBA" id="ARBA00022603"/>
    </source>
</evidence>
<dbReference type="Gene3D" id="3.40.50.150">
    <property type="entry name" value="Vaccinia Virus protein VP39"/>
    <property type="match status" value="1"/>
</dbReference>
<dbReference type="EMBL" id="CAMXCT030003480">
    <property type="protein sequence ID" value="CAL4792033.1"/>
    <property type="molecule type" value="Genomic_DNA"/>
</dbReference>
<evidence type="ECO:0000313" key="7">
    <source>
        <dbReference type="EMBL" id="CAL4792033.1"/>
    </source>
</evidence>
<organism evidence="5">
    <name type="scientific">Cladocopium goreaui</name>
    <dbReference type="NCBI Taxonomy" id="2562237"/>
    <lineage>
        <taxon>Eukaryota</taxon>
        <taxon>Sar</taxon>
        <taxon>Alveolata</taxon>
        <taxon>Dinophyceae</taxon>
        <taxon>Suessiales</taxon>
        <taxon>Symbiodiniaceae</taxon>
        <taxon>Cladocopium</taxon>
    </lineage>
</organism>
<dbReference type="Pfam" id="PF00078">
    <property type="entry name" value="RVT_1"/>
    <property type="match status" value="1"/>
</dbReference>
<feature type="compositionally biased region" description="Basic and acidic residues" evidence="3">
    <location>
        <begin position="2884"/>
        <end position="2902"/>
    </location>
</feature>
<gene>
    <name evidence="5" type="ORF">C1SCF055_LOCUS30494</name>
</gene>
<keyword evidence="8" id="KW-1185">Reference proteome</keyword>
<evidence type="ECO:0000259" key="4">
    <source>
        <dbReference type="Pfam" id="PF00078"/>
    </source>
</evidence>
<dbReference type="SUPFAM" id="SSF53335">
    <property type="entry name" value="S-adenosyl-L-methionine-dependent methyltransferases"/>
    <property type="match status" value="1"/>
</dbReference>
<keyword evidence="7" id="KW-0695">RNA-directed DNA polymerase</keyword>
<dbReference type="GO" id="GO:0032259">
    <property type="term" value="P:methylation"/>
    <property type="evidence" value="ECO:0007669"/>
    <property type="project" value="UniProtKB-KW"/>
</dbReference>
<keyword evidence="7" id="KW-0548">Nucleotidyltransferase</keyword>
<dbReference type="EMBL" id="CAMXCT010003480">
    <property type="protein sequence ID" value="CAI4004721.1"/>
    <property type="molecule type" value="Genomic_DNA"/>
</dbReference>
<proteinExistence type="predicted"/>
<comment type="caution">
    <text evidence="5">The sequence shown here is derived from an EMBL/GenBank/DDBJ whole genome shotgun (WGS) entry which is preliminary data.</text>
</comment>
<evidence type="ECO:0000313" key="6">
    <source>
        <dbReference type="EMBL" id="CAL1158096.1"/>
    </source>
</evidence>
<feature type="compositionally biased region" description="Basic and acidic residues" evidence="3">
    <location>
        <begin position="2929"/>
        <end position="3070"/>
    </location>
</feature>
<protein>
    <submittedName>
        <fullName evidence="7">LINE-1 reverse transcriptase-like</fullName>
    </submittedName>
</protein>
<feature type="compositionally biased region" description="Basic and acidic residues" evidence="3">
    <location>
        <begin position="3079"/>
        <end position="3101"/>
    </location>
</feature>
<evidence type="ECO:0000313" key="5">
    <source>
        <dbReference type="EMBL" id="CAI4004721.1"/>
    </source>
</evidence>
<keyword evidence="2" id="KW-0808">Transferase</keyword>
<evidence type="ECO:0000313" key="8">
    <source>
        <dbReference type="Proteomes" id="UP001152797"/>
    </source>
</evidence>
<name>A0A9P1G9I6_9DINO</name>
<dbReference type="GO" id="GO:0008168">
    <property type="term" value="F:methyltransferase activity"/>
    <property type="evidence" value="ECO:0007669"/>
    <property type="project" value="UniProtKB-KW"/>
</dbReference>
<dbReference type="OrthoDB" id="423732at2759"/>
<sequence length="3160" mass="351892">MSSVLPGFGGQLVLGQRYPLVFTVVCRGSKGMKHIVYTSDRPGFKLWIEGDLPNGRVLTGIGFRATCISPPTLVVDHDTWVHALPDCTVEATEQVIEVCAGLGGFSKEAARAGLTVLCGVDMNKAWGPLFAAFHSGAPLVVGDLGEVSVAPTLASKGGFFATMLAGVACQPHSQLGDRKGMADDRSASLPRALSLAWTLQCTIVVLECVPEIQGDVEVQQLLRQFALTTGYRISQQVISLQNGWCTRRARWFCVLTAPLLDLCELQDFPVNDQFRRVRDVMPGIRNWPDTDHAQIDLNLYELSKFYAYAAGGIDSLFLCPDEACPTLLHSAGNQLYACACGCRGPLSEQRLKARGLFGVLIPLETTQVHMNQVMQHCRYLHPQEMWALMGGIPGEDVGHNLRLAMAGIGQAVSPMIGLWVLCQIKRHMDVFYGNSPVCAPEQVLKGYMHELVQTCRRWWPEPIPPTVPVTAEPEDPIEEVLPPLSVRIRWLTENTTPIEIACAAGTTGQQLLEAEQILTGTAAELVLWSSAQPLDLTSPLVHDAEIGIAPKGFAVGPVSEPTVPCCLSPMDVLAHCHEEPGRDWTVYAVSSFTQLATRRNSQMPKIEREAILSLQGPVWGDDELLAGLHDIASQTDRDQFVQVWDPLLITGLTVSSDGPTWNQLCAALGSVATVITATMIDSHWYPLVWRMDHDVVMLFTCGVVPAHVATFEGLATSVGDRRGVAGLWNNKLVPFVQGGHCGALVLLFTRHLLWGDAFPGSMLQVEEQACDLRRAFVAGLGESCLRPQLAALGLSVVDQLAAVLSEHGVDSSEALSRAKDVIHHLGEEAVGAAMQVTNVWRELKWLANQQRPPLVLIKPSELQRSIERRGGTYQVGNKRQKKTKGQGKGRSMQHRLDPSLLRLEHGLFQDSQGQALSQIALAGIGPQVSGVVLLSQVMAEPYLKANNCMSAGALGLFVVDSTVPVTTTLEVTSVRLPLLCTANAEPLLVDGLLYQLGAQRVTRAPPKGGCEIQAVATCVVKAMVYRDLTDDSWSQVCAHPMKHIFSKVSPLQQCEDDECPGCEAWHQTLQCPVQSPVLEAWGKQWMKLNFQYCPSDQAEIFGVHLRLPEVLQQQVQAFSGFAGVFLEPRSLDGKKPSDQFQVIWMPKSDVTQLMMLRQSLSAVCGLARMGNKLGLRCRVGDAAQVYAKVKPGQIYLPSDSKSSYLVGPFPFGTLKASVAHALATCGWVARPVQPVGTHDHVQGLMFRVHAVDVPPSKVLQMQHGDVVVTQESAPPSSLPVVPKVLASAATVAMVTKESEVDQLQINDPWAASKVAKPGPVPVQIGNPIEDMEQRVVAAVLAQMPSKNMEVDPDSDQQDRVVKLEQQMQGLQQHTQQLGLTMQQQHTEHTKQIQEVHHQMQQQHQHFDAAIQAQAGQIQGFQDSFQEQFRQQVVHQQSMLDSMFQKQMTQFESLLSKRARCLAFWIAGHSRWSLWIFAGEDHAQLGFAEGSHAGANSSEQRSVSSDLHWLQKGDDQKGTGSWFLTFCHIFAILWSLVFSAYSGCQVSLRSCLDWPGAGVTKKALPGHRYQTETYLAELVERVGFQATGPRIICGDFNYATHELSQLQRLHECGFREAQDLWAWRHGVSVSSTGLGATHAFSMATTMDLRLQALTQLLAKGLDTWHARANAQDTWRAIRTAVGFPGGFVVWWEQHGLGLGLAAPATPELPYFLPSYEFVLRMFEGFHSFVKQYEAQLAQKRYHYGKQRRMADMNVVFQDCKAEPPPVVDTLIDRVEVGIEEVRPEDCSLVLCRPTVLLPGLPVVVQGHAREVIAHEHDQVWLESVDGLEAGQVMTQEHVVMTDEAILQRFKQAWEPRWNKHAHVVPGQWDQICGFMERVLPCVQWPQFSWTPELFAELVNQKRVRAAKGPDGVSQPDLASLPQAGQQAMVGVYEAVEGGAFWPSQVACGFVASLAKSANAQTVDEYRPVTVYSLLYRVWSSARAKEALQVLSGLVPQSVQGGLPARQARSVWYSTAQFLESALIDRLPLHGILMDIRKCFNAIPRYPLWCALRVLGFPTGVLRAWVAFVSGQTRRFKARRSTGEPIASVCGLPEGCALSVFGMVIIDWVLDLWLQAAQPGIGLHAFIDDWGVLFPFQEQFHGVWQAVLDFTTALDLELDFHKTKVWSTQTTARQAFRQQSLQVTLAARTGVMRAIQAERKGANPVLHLATTKLETDPEAWTVLQTLRDARELGGFEKVDAMLALFAAKDSDMDLPSNGPTAVLMARLNRLGWAVATNGLVQDRYGVFSLTQLGWDELALRVRLSWGHVLGSEVAHRDSFQGIEMADLQAVQSMLERFGTADQVYLRCHLDGTLYTQNGRAHFQADADGLCPWCGHKVQLIKVVSHCSLNEAKRLGDWVALLPSAGAEQDVHREATALEDGPGKVSTLGLGVFQARAERLFPDVEANPPVLAGEMATSAPIVGKYSSSPSCRVPARIFPEQMQGVDDPSASTEENELWRTSVKLLIETLDPLWPEAEDRVRAVMMAEFDAEQRRDDRVGNVRKRVLKQMVLANEGMRTEASFVLSNHAKLDDLASDPQLVAETRRSGHKITSASSLGGYGNAGGWGIVRCIDDDLDELLRRHGITEHRAADLLEDGVPLWHLVVEEMTSGDAKKGLTTRILLGGFVELLEDFWDLIVEPMQDEDFTVEDLDIAVNQLEPLLKLVYDSAKADSKWKGQMAYHQLAPHKRLRKTLLTTACDSPDDRHTLVEGLLRYTQEELQNPRDPRRLQLRDDGRNCHLHLPERTGLPTVAMARTALRQGESFVVRVLQFGNSGRIGVGVLPPVRRNQASFACLPGEVSQSVGLDLKRLEILRSPCDEQDRKNDGRCNRDDFDTVIAGYFEGQRRGWDERDQDMPSFEGRRRGWDEQDQDVPSFEGRRRGWDEQDQDVPSFEGRRRGWDERDRDMPSFEGRRRGWDERDQDMPSFEGRRRGWDERDRDMPSFEGRRRGWDERDQDMPSFEGRRRGWDERDQDMPSFEGRRRGWDERDRDMPSFEGRRRGWDERDQDMPSFEGRRRGWDERDRDMPRSRDRDEIDPVIAGSFESRRRGWDEQDQDMPRSRDRDDIDPVIAGSFEGRRRGRDERDQVMPSGHGKVEMEVVITRSRDGCSLIFEGRDFGSLDSEKI</sequence>
<keyword evidence="1" id="KW-0489">Methyltransferase</keyword>
<feature type="region of interest" description="Disordered" evidence="3">
    <location>
        <begin position="868"/>
        <end position="893"/>
    </location>
</feature>
<dbReference type="InterPro" id="IPR000477">
    <property type="entry name" value="RT_dom"/>
</dbReference>
<dbReference type="InterPro" id="IPR001525">
    <property type="entry name" value="C5_MeTfrase"/>
</dbReference>
<accession>A0A9P1G9I6</accession>
<feature type="domain" description="Reverse transcriptase" evidence="4">
    <location>
        <begin position="1961"/>
        <end position="2167"/>
    </location>
</feature>
<evidence type="ECO:0000256" key="2">
    <source>
        <dbReference type="ARBA" id="ARBA00022679"/>
    </source>
</evidence>
<reference evidence="6" key="2">
    <citation type="submission" date="2024-04" db="EMBL/GenBank/DDBJ databases">
        <authorList>
            <person name="Chen Y."/>
            <person name="Shah S."/>
            <person name="Dougan E. K."/>
            <person name="Thang M."/>
            <person name="Chan C."/>
        </authorList>
    </citation>
    <scope>NUCLEOTIDE SEQUENCE [LARGE SCALE GENOMIC DNA]</scope>
</reference>
<dbReference type="Proteomes" id="UP001152797">
    <property type="component" value="Unassembled WGS sequence"/>
</dbReference>
<dbReference type="GO" id="GO:0003964">
    <property type="term" value="F:RNA-directed DNA polymerase activity"/>
    <property type="evidence" value="ECO:0007669"/>
    <property type="project" value="UniProtKB-KW"/>
</dbReference>
<dbReference type="InterPro" id="IPR029063">
    <property type="entry name" value="SAM-dependent_MTases_sf"/>
</dbReference>
<dbReference type="EMBL" id="CAMXCT020003480">
    <property type="protein sequence ID" value="CAL1158096.1"/>
    <property type="molecule type" value="Genomic_DNA"/>
</dbReference>
<feature type="compositionally biased region" description="Basic residues" evidence="3">
    <location>
        <begin position="878"/>
        <end position="893"/>
    </location>
</feature>
<reference evidence="5" key="1">
    <citation type="submission" date="2022-10" db="EMBL/GenBank/DDBJ databases">
        <authorList>
            <person name="Chen Y."/>
            <person name="Dougan E. K."/>
            <person name="Chan C."/>
            <person name="Rhodes N."/>
            <person name="Thang M."/>
        </authorList>
    </citation>
    <scope>NUCLEOTIDE SEQUENCE</scope>
</reference>
<evidence type="ECO:0000256" key="3">
    <source>
        <dbReference type="SAM" id="MobiDB-lite"/>
    </source>
</evidence>
<feature type="compositionally biased region" description="Basic and acidic residues" evidence="3">
    <location>
        <begin position="3110"/>
        <end position="3121"/>
    </location>
</feature>
<feature type="region of interest" description="Disordered" evidence="3">
    <location>
        <begin position="2884"/>
        <end position="3130"/>
    </location>
</feature>